<sequence length="342" mass="38262">MSWSSVTSHLMTETLMKCLRQLQRLHKDYIFGIANDGILAKKEQINVPGIVLYKNFAEGKNTFELPQDGQTISTFVKSAGTPLVAEFHSELHIRFVDVSQDCFAGLPLGYILAESADERAQLRQDHIGTVDITVFDSIADDLHLEPDKWPAFAIKDAVKGQRFPLDQGQQLSEQILSLFVKKFIDGKLKPAIKSEPVPEKQQGPVTVVVGHNYNDVVINNEKDVLADYYTQWCGPCKAMAPVYEKLASLYASNPAYNDRVTIAKVDAEANDVPGDIRGFPTFKLFPADSKESPVLYNDPWTVVDFAGFVRDNGKHRVDVLVESNTNDSRMLHQEQSVPQKHV</sequence>
<dbReference type="Proteomes" id="UP001172386">
    <property type="component" value="Unassembled WGS sequence"/>
</dbReference>
<organism evidence="1 2">
    <name type="scientific">Neophaeococcomyces mojaviensis</name>
    <dbReference type="NCBI Taxonomy" id="3383035"/>
    <lineage>
        <taxon>Eukaryota</taxon>
        <taxon>Fungi</taxon>
        <taxon>Dikarya</taxon>
        <taxon>Ascomycota</taxon>
        <taxon>Pezizomycotina</taxon>
        <taxon>Eurotiomycetes</taxon>
        <taxon>Chaetothyriomycetidae</taxon>
        <taxon>Chaetothyriales</taxon>
        <taxon>Chaetothyriales incertae sedis</taxon>
        <taxon>Neophaeococcomyces</taxon>
    </lineage>
</organism>
<name>A0ACC3AEH5_9EURO</name>
<dbReference type="EMBL" id="JAPDRQ010000029">
    <property type="protein sequence ID" value="KAJ9660679.1"/>
    <property type="molecule type" value="Genomic_DNA"/>
</dbReference>
<proteinExistence type="predicted"/>
<reference evidence="1" key="1">
    <citation type="submission" date="2022-10" db="EMBL/GenBank/DDBJ databases">
        <title>Culturing micro-colonial fungi from biological soil crusts in the Mojave desert and describing Neophaeococcomyces mojavensis, and introducing the new genera and species Taxawa tesnikishii.</title>
        <authorList>
            <person name="Kurbessoian T."/>
            <person name="Stajich J.E."/>
        </authorList>
    </citation>
    <scope>NUCLEOTIDE SEQUENCE</scope>
    <source>
        <strain evidence="1">JES_112</strain>
    </source>
</reference>
<accession>A0ACC3AEH5</accession>
<keyword evidence="2" id="KW-1185">Reference proteome</keyword>
<gene>
    <name evidence="1" type="primary">PDI1_1</name>
    <name evidence="1" type="ORF">H2198_002422</name>
</gene>
<evidence type="ECO:0000313" key="1">
    <source>
        <dbReference type="EMBL" id="KAJ9660679.1"/>
    </source>
</evidence>
<keyword evidence="1" id="KW-0413">Isomerase</keyword>
<protein>
    <submittedName>
        <fullName evidence="1">Protein disulfide-isomerase</fullName>
        <ecNumber evidence="1">5.3.4.1</ecNumber>
    </submittedName>
</protein>
<evidence type="ECO:0000313" key="2">
    <source>
        <dbReference type="Proteomes" id="UP001172386"/>
    </source>
</evidence>
<comment type="caution">
    <text evidence="1">The sequence shown here is derived from an EMBL/GenBank/DDBJ whole genome shotgun (WGS) entry which is preliminary data.</text>
</comment>
<dbReference type="EC" id="5.3.4.1" evidence="1"/>